<dbReference type="Proteomes" id="UP000410492">
    <property type="component" value="Unassembled WGS sequence"/>
</dbReference>
<reference evidence="3 4" key="1">
    <citation type="submission" date="2019-01" db="EMBL/GenBank/DDBJ databases">
        <authorList>
            <person name="Sayadi A."/>
        </authorList>
    </citation>
    <scope>NUCLEOTIDE SEQUENCE [LARGE SCALE GENOMIC DNA]</scope>
</reference>
<feature type="chain" id="PRO_5025063719" evidence="2">
    <location>
        <begin position="20"/>
        <end position="113"/>
    </location>
</feature>
<dbReference type="AlphaFoldDB" id="A0A653BZ99"/>
<gene>
    <name evidence="3" type="ORF">CALMAC_LOCUS4943</name>
</gene>
<proteinExistence type="predicted"/>
<feature type="region of interest" description="Disordered" evidence="1">
    <location>
        <begin position="22"/>
        <end position="54"/>
    </location>
</feature>
<organism evidence="3 4">
    <name type="scientific">Callosobruchus maculatus</name>
    <name type="common">Southern cowpea weevil</name>
    <name type="synonym">Pulse bruchid</name>
    <dbReference type="NCBI Taxonomy" id="64391"/>
    <lineage>
        <taxon>Eukaryota</taxon>
        <taxon>Metazoa</taxon>
        <taxon>Ecdysozoa</taxon>
        <taxon>Arthropoda</taxon>
        <taxon>Hexapoda</taxon>
        <taxon>Insecta</taxon>
        <taxon>Pterygota</taxon>
        <taxon>Neoptera</taxon>
        <taxon>Endopterygota</taxon>
        <taxon>Coleoptera</taxon>
        <taxon>Polyphaga</taxon>
        <taxon>Cucujiformia</taxon>
        <taxon>Chrysomeloidea</taxon>
        <taxon>Chrysomelidae</taxon>
        <taxon>Bruchinae</taxon>
        <taxon>Bruchini</taxon>
        <taxon>Callosobruchus</taxon>
    </lineage>
</organism>
<evidence type="ECO:0000256" key="1">
    <source>
        <dbReference type="SAM" id="MobiDB-lite"/>
    </source>
</evidence>
<evidence type="ECO:0000313" key="3">
    <source>
        <dbReference type="EMBL" id="VEN40952.1"/>
    </source>
</evidence>
<keyword evidence="2" id="KW-0732">Signal</keyword>
<feature type="signal peptide" evidence="2">
    <location>
        <begin position="1"/>
        <end position="19"/>
    </location>
</feature>
<dbReference type="OrthoDB" id="10455361at2759"/>
<feature type="compositionally biased region" description="Basic and acidic residues" evidence="1">
    <location>
        <begin position="39"/>
        <end position="54"/>
    </location>
</feature>
<accession>A0A653BZ99</accession>
<dbReference type="EMBL" id="CAACVG010006679">
    <property type="protein sequence ID" value="VEN40952.1"/>
    <property type="molecule type" value="Genomic_DNA"/>
</dbReference>
<evidence type="ECO:0000313" key="4">
    <source>
        <dbReference type="Proteomes" id="UP000410492"/>
    </source>
</evidence>
<protein>
    <submittedName>
        <fullName evidence="3">Uncharacterized protein</fullName>
    </submittedName>
</protein>
<sequence>MHPICISICVILVIGSSCAAPGADPVARASPTPSAKADPTPEAKAEAAAKAEARPEPIPVPVPVPSYWPSPLSAFGLYKPIFSAYSVGGLECSKYGYYPRGYGPSYGYAHPWW</sequence>
<keyword evidence="4" id="KW-1185">Reference proteome</keyword>
<evidence type="ECO:0000256" key="2">
    <source>
        <dbReference type="SAM" id="SignalP"/>
    </source>
</evidence>
<name>A0A653BZ99_CALMS</name>